<evidence type="ECO:0000256" key="1">
    <source>
        <dbReference type="SAM" id="Phobius"/>
    </source>
</evidence>
<comment type="caution">
    <text evidence="2">The sequence shown here is derived from an EMBL/GenBank/DDBJ whole genome shotgun (WGS) entry which is preliminary data.</text>
</comment>
<keyword evidence="1" id="KW-1133">Transmembrane helix</keyword>
<feature type="transmembrane region" description="Helical" evidence="1">
    <location>
        <begin position="43"/>
        <end position="63"/>
    </location>
</feature>
<evidence type="ECO:0000313" key="3">
    <source>
        <dbReference type="Proteomes" id="UP001623041"/>
    </source>
</evidence>
<dbReference type="EMBL" id="JBJHQH010000044">
    <property type="protein sequence ID" value="MFK9095384.1"/>
    <property type="molecule type" value="Genomic_DNA"/>
</dbReference>
<organism evidence="2 3">
    <name type="scientific">Bacillus salipaludis</name>
    <dbReference type="NCBI Taxonomy" id="2547811"/>
    <lineage>
        <taxon>Bacteria</taxon>
        <taxon>Bacillati</taxon>
        <taxon>Bacillota</taxon>
        <taxon>Bacilli</taxon>
        <taxon>Bacillales</taxon>
        <taxon>Bacillaceae</taxon>
        <taxon>Bacillus</taxon>
    </lineage>
</organism>
<sequence>MEILTTLVFLVIIIAVISTLLLAGKGDENYSSSTKRNTTNLTLIYAISLPLILFALGIFIVFFT</sequence>
<dbReference type="RefSeq" id="WP_406583773.1">
    <property type="nucleotide sequence ID" value="NZ_JBJHQH010000044.1"/>
</dbReference>
<evidence type="ECO:0008006" key="4">
    <source>
        <dbReference type="Google" id="ProtNLM"/>
    </source>
</evidence>
<keyword evidence="1" id="KW-0472">Membrane</keyword>
<keyword evidence="1" id="KW-0812">Transmembrane</keyword>
<dbReference type="Proteomes" id="UP001623041">
    <property type="component" value="Unassembled WGS sequence"/>
</dbReference>
<name>A0ABW8RSK0_9BACI</name>
<feature type="transmembrane region" description="Helical" evidence="1">
    <location>
        <begin position="6"/>
        <end position="23"/>
    </location>
</feature>
<proteinExistence type="predicted"/>
<protein>
    <recommendedName>
        <fullName evidence="4">BshB3 potential contributor to bacillithiol synthesis</fullName>
    </recommendedName>
</protein>
<reference evidence="2 3" key="1">
    <citation type="submission" date="2024-11" db="EMBL/GenBank/DDBJ databases">
        <authorList>
            <person name="Lucas J.A."/>
        </authorList>
    </citation>
    <scope>NUCLEOTIDE SEQUENCE [LARGE SCALE GENOMIC DNA]</scope>
    <source>
        <strain evidence="2 3">Z 5.4</strain>
    </source>
</reference>
<keyword evidence="3" id="KW-1185">Reference proteome</keyword>
<accession>A0ABW8RSK0</accession>
<gene>
    <name evidence="2" type="ORF">ACJEBI_28540</name>
</gene>
<evidence type="ECO:0000313" key="2">
    <source>
        <dbReference type="EMBL" id="MFK9095384.1"/>
    </source>
</evidence>